<dbReference type="KEGG" id="xtw:AB672_01015"/>
<organism evidence="2 3">
    <name type="scientific">Xylella taiwanensis</name>
    <dbReference type="NCBI Taxonomy" id="1444770"/>
    <lineage>
        <taxon>Bacteria</taxon>
        <taxon>Pseudomonadati</taxon>
        <taxon>Pseudomonadota</taxon>
        <taxon>Gammaproteobacteria</taxon>
        <taxon>Lysobacterales</taxon>
        <taxon>Lysobacteraceae</taxon>
        <taxon>Xylella</taxon>
    </lineage>
</organism>
<reference evidence="2 3" key="1">
    <citation type="journal article" date="2014" name="Genome Announc.">
        <title>Draft Genome Sequence of Xylella fastidiosa Pear Leaf Scorch Strain in Taiwan.</title>
        <authorList>
            <person name="Su C.C."/>
            <person name="Deng W.L."/>
            <person name="Jan F.J."/>
            <person name="Chang C.J."/>
            <person name="Huang H."/>
            <person name="Chen J."/>
        </authorList>
    </citation>
    <scope>NUCLEOTIDE SEQUENCE [LARGE SCALE GENOMIC DNA]</scope>
    <source>
        <strain evidence="2 3">PLS229</strain>
    </source>
</reference>
<proteinExistence type="predicted"/>
<evidence type="ECO:0000256" key="1">
    <source>
        <dbReference type="SAM" id="MobiDB-lite"/>
    </source>
</evidence>
<accession>Z9JIV6</accession>
<gene>
    <name evidence="2" type="ORF">AF72_06190</name>
</gene>
<dbReference type="Proteomes" id="UP000020406">
    <property type="component" value="Unassembled WGS sequence"/>
</dbReference>
<name>Z9JIV6_9GAMM</name>
<evidence type="ECO:0000313" key="3">
    <source>
        <dbReference type="Proteomes" id="UP000020406"/>
    </source>
</evidence>
<protein>
    <submittedName>
        <fullName evidence="2">Uncharacterized protein</fullName>
    </submittedName>
</protein>
<evidence type="ECO:0000313" key="2">
    <source>
        <dbReference type="EMBL" id="EWS78345.1"/>
    </source>
</evidence>
<dbReference type="AlphaFoldDB" id="Z9JIV6"/>
<feature type="region of interest" description="Disordered" evidence="1">
    <location>
        <begin position="1"/>
        <end position="20"/>
    </location>
</feature>
<dbReference type="EMBL" id="JDSQ01000008">
    <property type="protein sequence ID" value="EWS78345.1"/>
    <property type="molecule type" value="Genomic_DNA"/>
</dbReference>
<comment type="caution">
    <text evidence="2">The sequence shown here is derived from an EMBL/GenBank/DDBJ whole genome shotgun (WGS) entry which is preliminary data.</text>
</comment>
<feature type="compositionally biased region" description="Basic and acidic residues" evidence="1">
    <location>
        <begin position="1"/>
        <end position="15"/>
    </location>
</feature>
<sequence>MKHEVFKQPHSKTDGDTSNTLHPITIIATNKTSSPRTGTPALHQIHHQNATTRNSMQITLRQIHQQQSVQANT</sequence>